<dbReference type="InParanoid" id="A0A1X7U7G5"/>
<accession>A0A1X7U7G5</accession>
<sequence length="56" mass="6630">RLSSSVGSELTDTVTELNLIKQHVLNSQQTMRHFLIHVHVLMIHRKFERIPIYTNF</sequence>
<reference evidence="1" key="1">
    <citation type="submission" date="2017-05" db="UniProtKB">
        <authorList>
            <consortium name="EnsemblMetazoa"/>
        </authorList>
    </citation>
    <scope>IDENTIFICATION</scope>
</reference>
<dbReference type="EnsemblMetazoa" id="Aqu2.1.23872_001">
    <property type="protein sequence ID" value="Aqu2.1.23872_001"/>
    <property type="gene ID" value="Aqu2.1.23872"/>
</dbReference>
<organism evidence="1">
    <name type="scientific">Amphimedon queenslandica</name>
    <name type="common">Sponge</name>
    <dbReference type="NCBI Taxonomy" id="400682"/>
    <lineage>
        <taxon>Eukaryota</taxon>
        <taxon>Metazoa</taxon>
        <taxon>Porifera</taxon>
        <taxon>Demospongiae</taxon>
        <taxon>Heteroscleromorpha</taxon>
        <taxon>Haplosclerida</taxon>
        <taxon>Niphatidae</taxon>
        <taxon>Amphimedon</taxon>
    </lineage>
</organism>
<protein>
    <submittedName>
        <fullName evidence="1">Uncharacterized protein</fullName>
    </submittedName>
</protein>
<evidence type="ECO:0000313" key="1">
    <source>
        <dbReference type="EnsemblMetazoa" id="Aqu2.1.23872_001"/>
    </source>
</evidence>
<dbReference type="AlphaFoldDB" id="A0A1X7U7G5"/>
<name>A0A1X7U7G5_AMPQE</name>
<proteinExistence type="predicted"/>